<dbReference type="InterPro" id="IPR008243">
    <property type="entry name" value="Chorismate_mutase_AroH"/>
</dbReference>
<dbReference type="OrthoDB" id="9802232at2"/>
<dbReference type="Gene3D" id="3.30.1330.40">
    <property type="entry name" value="RutC-like"/>
    <property type="match status" value="1"/>
</dbReference>
<feature type="binding site" evidence="2">
    <location>
        <position position="107"/>
    </location>
    <ligand>
        <name>prephenate</name>
        <dbReference type="ChEBI" id="CHEBI:29934"/>
    </ligand>
</feature>
<dbReference type="InterPro" id="IPR035959">
    <property type="entry name" value="RutC-like_sf"/>
</dbReference>
<evidence type="ECO:0000313" key="5">
    <source>
        <dbReference type="Proteomes" id="UP000276349"/>
    </source>
</evidence>
<keyword evidence="3 4" id="KW-0413">Isomerase</keyword>
<comment type="catalytic activity">
    <reaction evidence="3">
        <text>chorismate = prephenate</text>
        <dbReference type="Rhea" id="RHEA:13897"/>
        <dbReference type="ChEBI" id="CHEBI:29748"/>
        <dbReference type="ChEBI" id="CHEBI:29934"/>
        <dbReference type="EC" id="5.4.99.5"/>
    </reaction>
</comment>
<dbReference type="AlphaFoldDB" id="A0A431UTS6"/>
<evidence type="ECO:0000256" key="1">
    <source>
        <dbReference type="NCBIfam" id="TIGR01796"/>
    </source>
</evidence>
<dbReference type="NCBIfam" id="TIGR01796">
    <property type="entry name" value="CM_mono_aroH"/>
    <property type="match status" value="1"/>
</dbReference>
<feature type="binding site" evidence="2">
    <location>
        <position position="89"/>
    </location>
    <ligand>
        <name>prephenate</name>
        <dbReference type="ChEBI" id="CHEBI:29934"/>
    </ligand>
</feature>
<dbReference type="GO" id="GO:0009073">
    <property type="term" value="P:aromatic amino acid family biosynthetic process"/>
    <property type="evidence" value="ECO:0007669"/>
    <property type="project" value="UniProtKB-UniRule"/>
</dbReference>
<protein>
    <recommendedName>
        <fullName evidence="1 3">chorismate mutase</fullName>
        <ecNumber evidence="1 3">5.4.99.5</ecNumber>
    </recommendedName>
</protein>
<feature type="binding site" evidence="2">
    <location>
        <position position="6"/>
    </location>
    <ligand>
        <name>prephenate</name>
        <dbReference type="ChEBI" id="CHEBI:29934"/>
    </ligand>
</feature>
<reference evidence="4 5" key="1">
    <citation type="submission" date="2018-12" db="EMBL/GenBank/DDBJ databases">
        <authorList>
            <person name="Yu L."/>
        </authorList>
    </citation>
    <scope>NUCLEOTIDE SEQUENCE [LARGE SCALE GENOMIC DNA]</scope>
    <source>
        <strain evidence="4 5">S5H2222</strain>
    </source>
</reference>
<proteinExistence type="predicted"/>
<accession>A0A431UTS6</accession>
<dbReference type="PIRSF" id="PIRSF005965">
    <property type="entry name" value="Chor_mut_AroH"/>
    <property type="match status" value="1"/>
</dbReference>
<keyword evidence="2 3" id="KW-0057">Aromatic amino acid biosynthesis</keyword>
<dbReference type="PROSITE" id="PS51167">
    <property type="entry name" value="CHORISMATE_MUT_1"/>
    <property type="match status" value="1"/>
</dbReference>
<dbReference type="CDD" id="cd02185">
    <property type="entry name" value="AroH"/>
    <property type="match status" value="1"/>
</dbReference>
<dbReference type="Proteomes" id="UP000276349">
    <property type="component" value="Unassembled WGS sequence"/>
</dbReference>
<dbReference type="GO" id="GO:0046417">
    <property type="term" value="P:chorismate metabolic process"/>
    <property type="evidence" value="ECO:0007669"/>
    <property type="project" value="TreeGrafter"/>
</dbReference>
<evidence type="ECO:0000256" key="3">
    <source>
        <dbReference type="PROSITE-ProRule" id="PRU00514"/>
    </source>
</evidence>
<keyword evidence="2 3" id="KW-0028">Amino-acid biosynthesis</keyword>
<dbReference type="PANTHER" id="PTHR21164:SF0">
    <property type="entry name" value="CHORISMATE MUTASE AROH"/>
    <property type="match status" value="1"/>
</dbReference>
<dbReference type="GO" id="GO:0004106">
    <property type="term" value="F:chorismate mutase activity"/>
    <property type="evidence" value="ECO:0007669"/>
    <property type="project" value="UniProtKB-UniRule"/>
</dbReference>
<dbReference type="RefSeq" id="WP_126294185.1">
    <property type="nucleotide sequence ID" value="NZ_CP155468.1"/>
</dbReference>
<dbReference type="PANTHER" id="PTHR21164">
    <property type="entry name" value="CHORISMATE MUTASE"/>
    <property type="match status" value="1"/>
</dbReference>
<evidence type="ECO:0000313" key="4">
    <source>
        <dbReference type="EMBL" id="RTQ93250.1"/>
    </source>
</evidence>
<dbReference type="GO" id="GO:0008652">
    <property type="term" value="P:amino acid biosynthetic process"/>
    <property type="evidence" value="ECO:0007669"/>
    <property type="project" value="UniProtKB-UniRule"/>
</dbReference>
<dbReference type="SUPFAM" id="SSF55298">
    <property type="entry name" value="YjgF-like"/>
    <property type="match status" value="1"/>
</dbReference>
<dbReference type="EMBL" id="RXNR01000021">
    <property type="protein sequence ID" value="RTQ93250.1"/>
    <property type="molecule type" value="Genomic_DNA"/>
</dbReference>
<dbReference type="UniPathway" id="UPA00120">
    <property type="reaction ID" value="UER00203"/>
</dbReference>
<name>A0A431UTS6_9BACI</name>
<gene>
    <name evidence="4" type="primary">aroH</name>
    <name evidence="4" type="ORF">EKG35_09365</name>
</gene>
<organism evidence="4 5">
    <name type="scientific">Lysinibacillus telephonicus</name>
    <dbReference type="NCBI Taxonomy" id="1714840"/>
    <lineage>
        <taxon>Bacteria</taxon>
        <taxon>Bacillati</taxon>
        <taxon>Bacillota</taxon>
        <taxon>Bacilli</taxon>
        <taxon>Bacillales</taxon>
        <taxon>Bacillaceae</taxon>
        <taxon>Lysinibacillus</taxon>
    </lineage>
</organism>
<keyword evidence="5" id="KW-1185">Reference proteome</keyword>
<dbReference type="EC" id="5.4.99.5" evidence="1 3"/>
<evidence type="ECO:0000256" key="2">
    <source>
        <dbReference type="PIRSR" id="PIRSR005965-1"/>
    </source>
</evidence>
<dbReference type="Pfam" id="PF07736">
    <property type="entry name" value="CM_1"/>
    <property type="match status" value="1"/>
</dbReference>
<comment type="caution">
    <text evidence="4">The sequence shown here is derived from an EMBL/GenBank/DDBJ whole genome shotgun (WGS) entry which is preliminary data.</text>
</comment>
<sequence length="120" mass="13338">MIRGVRGATTIELDQSELVLEETAKLVQEIAKANNILPDNIISVLISTTPDITSAFPAKAVRSLEGWQYVPTMCMHEMNVPGALPLCIRVLMHVNTDVHQKDIHHVYLNNAVSLRPDLIK</sequence>